<feature type="compositionally biased region" description="Basic and acidic residues" evidence="5">
    <location>
        <begin position="223"/>
        <end position="232"/>
    </location>
</feature>
<keyword evidence="4 6" id="KW-0472">Membrane</keyword>
<evidence type="ECO:0000256" key="2">
    <source>
        <dbReference type="ARBA" id="ARBA00022692"/>
    </source>
</evidence>
<dbReference type="InterPro" id="IPR052719">
    <property type="entry name" value="CvpA-like"/>
</dbReference>
<feature type="compositionally biased region" description="Basic and acidic residues" evidence="5">
    <location>
        <begin position="194"/>
        <end position="204"/>
    </location>
</feature>
<feature type="transmembrane region" description="Helical" evidence="6">
    <location>
        <begin position="12"/>
        <end position="33"/>
    </location>
</feature>
<dbReference type="Pfam" id="PF02674">
    <property type="entry name" value="Colicin_V"/>
    <property type="match status" value="1"/>
</dbReference>
<dbReference type="InterPro" id="IPR003825">
    <property type="entry name" value="Colicin-V_CvpA"/>
</dbReference>
<feature type="transmembrane region" description="Helical" evidence="6">
    <location>
        <begin position="40"/>
        <end position="57"/>
    </location>
</feature>
<evidence type="ECO:0000256" key="4">
    <source>
        <dbReference type="ARBA" id="ARBA00023136"/>
    </source>
</evidence>
<keyword evidence="3 6" id="KW-1133">Transmembrane helix</keyword>
<dbReference type="GO" id="GO:0016020">
    <property type="term" value="C:membrane"/>
    <property type="evidence" value="ECO:0007669"/>
    <property type="project" value="UniProtKB-SubCell"/>
</dbReference>
<dbReference type="EMBL" id="UINC01138401">
    <property type="protein sequence ID" value="SVD24310.1"/>
    <property type="molecule type" value="Genomic_DNA"/>
</dbReference>
<accession>A0A382TQJ4</accession>
<evidence type="ECO:0000256" key="5">
    <source>
        <dbReference type="SAM" id="MobiDB-lite"/>
    </source>
</evidence>
<evidence type="ECO:0000256" key="3">
    <source>
        <dbReference type="ARBA" id="ARBA00022989"/>
    </source>
</evidence>
<feature type="transmembrane region" description="Helical" evidence="6">
    <location>
        <begin position="77"/>
        <end position="101"/>
    </location>
</feature>
<feature type="region of interest" description="Disordered" evidence="5">
    <location>
        <begin position="194"/>
        <end position="244"/>
    </location>
</feature>
<gene>
    <name evidence="7" type="ORF">METZ01_LOCUS377164</name>
</gene>
<keyword evidence="2 6" id="KW-0812">Transmembrane</keyword>
<feature type="transmembrane region" description="Helical" evidence="6">
    <location>
        <begin position="113"/>
        <end position="133"/>
    </location>
</feature>
<evidence type="ECO:0000256" key="6">
    <source>
        <dbReference type="SAM" id="Phobius"/>
    </source>
</evidence>
<dbReference type="PANTHER" id="PTHR36926:SF1">
    <property type="entry name" value="COLICIN V PRODUCTION PROTEIN"/>
    <property type="match status" value="1"/>
</dbReference>
<reference evidence="7" key="1">
    <citation type="submission" date="2018-05" db="EMBL/GenBank/DDBJ databases">
        <authorList>
            <person name="Lanie J.A."/>
            <person name="Ng W.-L."/>
            <person name="Kazmierczak K.M."/>
            <person name="Andrzejewski T.M."/>
            <person name="Davidsen T.M."/>
            <person name="Wayne K.J."/>
            <person name="Tettelin H."/>
            <person name="Glass J.I."/>
            <person name="Rusch D."/>
            <person name="Podicherti R."/>
            <person name="Tsui H.-C.T."/>
            <person name="Winkler M.E."/>
        </authorList>
    </citation>
    <scope>NUCLEOTIDE SEQUENCE</scope>
</reference>
<organism evidence="7">
    <name type="scientific">marine metagenome</name>
    <dbReference type="NCBI Taxonomy" id="408172"/>
    <lineage>
        <taxon>unclassified sequences</taxon>
        <taxon>metagenomes</taxon>
        <taxon>ecological metagenomes</taxon>
    </lineage>
</organism>
<comment type="subcellular location">
    <subcellularLocation>
        <location evidence="1">Membrane</location>
        <topology evidence="1">Multi-pass membrane protein</topology>
    </subcellularLocation>
</comment>
<evidence type="ECO:0000313" key="7">
    <source>
        <dbReference type="EMBL" id="SVD24310.1"/>
    </source>
</evidence>
<dbReference type="AlphaFoldDB" id="A0A382TQJ4"/>
<dbReference type="GO" id="GO:0009403">
    <property type="term" value="P:toxin biosynthetic process"/>
    <property type="evidence" value="ECO:0007669"/>
    <property type="project" value="InterPro"/>
</dbReference>
<feature type="transmembrane region" description="Helical" evidence="6">
    <location>
        <begin position="153"/>
        <end position="173"/>
    </location>
</feature>
<evidence type="ECO:0000256" key="1">
    <source>
        <dbReference type="ARBA" id="ARBA00004141"/>
    </source>
</evidence>
<sequence length="244" mass="27284">MNANNANIGWIIGNLPDLVVLGVVVLSALFAFYRGFVRETLAICGWVGAAFATVWLLPLGREYTREWIDLPWLSDFIAGAAIFLSALVVFWFFIHFIVSRVKDSPLNSLDRSLGLLFGVARGVFVLALLYMVASQAAWREEDSTPSWVLQARSLPMIDYAAILIVALVPEGTFNLPVEGFRNVQDQAKELEETREQLEQFKRFTDPPVAQPEASEGETSYDEQQVKEMDRLIDTLPNKPEGGSQ</sequence>
<evidence type="ECO:0008006" key="8">
    <source>
        <dbReference type="Google" id="ProtNLM"/>
    </source>
</evidence>
<name>A0A382TQJ4_9ZZZZ</name>
<protein>
    <recommendedName>
        <fullName evidence="8">Colicin V production protein</fullName>
    </recommendedName>
</protein>
<dbReference type="PANTHER" id="PTHR36926">
    <property type="entry name" value="COLICIN V PRODUCTION PROTEIN"/>
    <property type="match status" value="1"/>
</dbReference>
<proteinExistence type="predicted"/>